<dbReference type="GO" id="GO:0016071">
    <property type="term" value="P:mRNA metabolic process"/>
    <property type="evidence" value="ECO:0007669"/>
    <property type="project" value="UniProtKB-ARBA"/>
</dbReference>
<dbReference type="OMA" id="PCFLENK"/>
<keyword evidence="3" id="KW-1185">Reference proteome</keyword>
<proteinExistence type="predicted"/>
<dbReference type="GeneID" id="115977175"/>
<name>A0A7N2L1P6_QUELO</name>
<gene>
    <name evidence="2" type="primary">LOC115977175</name>
</gene>
<dbReference type="InterPro" id="IPR028322">
    <property type="entry name" value="PNRC-like_rgn"/>
</dbReference>
<dbReference type="RefSeq" id="XP_030954731.1">
    <property type="nucleotide sequence ID" value="XM_031098871.1"/>
</dbReference>
<evidence type="ECO:0000313" key="3">
    <source>
        <dbReference type="Proteomes" id="UP000594261"/>
    </source>
</evidence>
<dbReference type="Pfam" id="PF15365">
    <property type="entry name" value="PNRC"/>
    <property type="match status" value="1"/>
</dbReference>
<reference evidence="3" key="1">
    <citation type="journal article" date="2016" name="G3 (Bethesda)">
        <title>First Draft Assembly and Annotation of the Genome of a California Endemic Oak Quercus lobata Nee (Fagaceae).</title>
        <authorList>
            <person name="Sork V.L."/>
            <person name="Fitz-Gibbon S.T."/>
            <person name="Puiu D."/>
            <person name="Crepeau M."/>
            <person name="Gugger P.F."/>
            <person name="Sherman R."/>
            <person name="Stevens K."/>
            <person name="Langley C.H."/>
            <person name="Pellegrini M."/>
            <person name="Salzberg S.L."/>
        </authorList>
    </citation>
    <scope>NUCLEOTIDE SEQUENCE [LARGE SCALE GENOMIC DNA]</scope>
    <source>
        <strain evidence="3">cv. SW786</strain>
    </source>
</reference>
<sequence length="189" mass="20514">MGTEILHSHDCLQDRFRKEALILTPTFKTHRNANPNPNGANSRRRKRSPMKIQSSKDRSERSMVAKSPSQNLVMGEVKILKRGEALTQPKTKTDFGLTLAGADNRKPKLKSKGGDVVISDLGLGSTDRLGPDPETVQKQIRVAEFNAVDGIYAGSAFVTSPPPSSLPVPGFLGKNSPATSDLRRLLGLD</sequence>
<dbReference type="EnsemblPlants" id="QL02p091546:mrna">
    <property type="protein sequence ID" value="QL02p091546:mrna:CDS:1"/>
    <property type="gene ID" value="QL02p091546"/>
</dbReference>
<feature type="compositionally biased region" description="Basic and acidic residues" evidence="1">
    <location>
        <begin position="54"/>
        <end position="63"/>
    </location>
</feature>
<dbReference type="Proteomes" id="UP000594261">
    <property type="component" value="Chromosome 2"/>
</dbReference>
<evidence type="ECO:0000313" key="2">
    <source>
        <dbReference type="EnsemblPlants" id="QL02p091546:mrna:CDS:1"/>
    </source>
</evidence>
<evidence type="ECO:0000256" key="1">
    <source>
        <dbReference type="SAM" id="MobiDB-lite"/>
    </source>
</evidence>
<reference evidence="2" key="2">
    <citation type="submission" date="2021-01" db="UniProtKB">
        <authorList>
            <consortium name="EnsemblPlants"/>
        </authorList>
    </citation>
    <scope>IDENTIFICATION</scope>
</reference>
<accession>A0A7N2L1P6</accession>
<dbReference type="PANTHER" id="PTHR33670">
    <property type="entry name" value="SPLICING FACTOR, PROLINE- AND GLUTAMINE-RICH-LIKE"/>
    <property type="match status" value="1"/>
</dbReference>
<feature type="compositionally biased region" description="Polar residues" evidence="1">
    <location>
        <begin position="32"/>
        <end position="41"/>
    </location>
</feature>
<dbReference type="Gramene" id="QL02p091546:mrna">
    <property type="protein sequence ID" value="QL02p091546:mrna:CDS:1"/>
    <property type="gene ID" value="QL02p091546"/>
</dbReference>
<protein>
    <submittedName>
        <fullName evidence="2">Uncharacterized protein</fullName>
    </submittedName>
</protein>
<organism evidence="2 3">
    <name type="scientific">Quercus lobata</name>
    <name type="common">Valley oak</name>
    <dbReference type="NCBI Taxonomy" id="97700"/>
    <lineage>
        <taxon>Eukaryota</taxon>
        <taxon>Viridiplantae</taxon>
        <taxon>Streptophyta</taxon>
        <taxon>Embryophyta</taxon>
        <taxon>Tracheophyta</taxon>
        <taxon>Spermatophyta</taxon>
        <taxon>Magnoliopsida</taxon>
        <taxon>eudicotyledons</taxon>
        <taxon>Gunneridae</taxon>
        <taxon>Pentapetalae</taxon>
        <taxon>rosids</taxon>
        <taxon>fabids</taxon>
        <taxon>Fagales</taxon>
        <taxon>Fagaceae</taxon>
        <taxon>Quercus</taxon>
    </lineage>
</organism>
<dbReference type="KEGG" id="qlo:115977175"/>
<dbReference type="OrthoDB" id="1935097at2759"/>
<dbReference type="InParanoid" id="A0A7N2L1P6"/>
<feature type="region of interest" description="Disordered" evidence="1">
    <location>
        <begin position="24"/>
        <end position="70"/>
    </location>
</feature>
<dbReference type="AlphaFoldDB" id="A0A7N2L1P6"/>
<dbReference type="PANTHER" id="PTHR33670:SF15">
    <property type="entry name" value="OS02G0797600 PROTEIN"/>
    <property type="match status" value="1"/>
</dbReference>